<evidence type="ECO:0000256" key="1">
    <source>
        <dbReference type="ARBA" id="ARBA00001933"/>
    </source>
</evidence>
<dbReference type="SUPFAM" id="SSF53383">
    <property type="entry name" value="PLP-dependent transferases"/>
    <property type="match status" value="1"/>
</dbReference>
<dbReference type="InterPro" id="IPR015421">
    <property type="entry name" value="PyrdxlP-dep_Trfase_major"/>
</dbReference>
<dbReference type="GO" id="GO:0003700">
    <property type="term" value="F:DNA-binding transcription factor activity"/>
    <property type="evidence" value="ECO:0007669"/>
    <property type="project" value="InterPro"/>
</dbReference>
<dbReference type="EMBL" id="LWBR01000023">
    <property type="protein sequence ID" value="KZN96419.1"/>
    <property type="molecule type" value="Genomic_DNA"/>
</dbReference>
<evidence type="ECO:0000259" key="8">
    <source>
        <dbReference type="PROSITE" id="PS50949"/>
    </source>
</evidence>
<proteinExistence type="inferred from homology"/>
<comment type="similarity">
    <text evidence="2">In the C-terminal section; belongs to the class-I pyridoxal-phosphate-dependent aminotransferase family.</text>
</comment>
<evidence type="ECO:0000256" key="6">
    <source>
        <dbReference type="ARBA" id="ARBA00023125"/>
    </source>
</evidence>
<dbReference type="Gene3D" id="3.40.640.10">
    <property type="entry name" value="Type I PLP-dependent aspartate aminotransferase-like (Major domain)"/>
    <property type="match status" value="1"/>
</dbReference>
<dbReference type="PROSITE" id="PS50949">
    <property type="entry name" value="HTH_GNTR"/>
    <property type="match status" value="1"/>
</dbReference>
<dbReference type="GO" id="GO:0003677">
    <property type="term" value="F:DNA binding"/>
    <property type="evidence" value="ECO:0007669"/>
    <property type="project" value="UniProtKB-KW"/>
</dbReference>
<gene>
    <name evidence="9" type="ORF">AZI98_08675</name>
</gene>
<evidence type="ECO:0000256" key="4">
    <source>
        <dbReference type="ARBA" id="ARBA00022898"/>
    </source>
</evidence>
<feature type="domain" description="HTH gntR-type" evidence="8">
    <location>
        <begin position="11"/>
        <end position="79"/>
    </location>
</feature>
<dbReference type="Pfam" id="PF00392">
    <property type="entry name" value="GntR"/>
    <property type="match status" value="1"/>
</dbReference>
<dbReference type="GO" id="GO:0008483">
    <property type="term" value="F:transaminase activity"/>
    <property type="evidence" value="ECO:0007669"/>
    <property type="project" value="UniProtKB-KW"/>
</dbReference>
<evidence type="ECO:0000256" key="7">
    <source>
        <dbReference type="ARBA" id="ARBA00023163"/>
    </source>
</evidence>
<dbReference type="InterPro" id="IPR015422">
    <property type="entry name" value="PyrdxlP-dep_Trfase_small"/>
</dbReference>
<dbReference type="Pfam" id="PF00155">
    <property type="entry name" value="Aminotran_1_2"/>
    <property type="match status" value="1"/>
</dbReference>
<evidence type="ECO:0000256" key="3">
    <source>
        <dbReference type="ARBA" id="ARBA00022576"/>
    </source>
</evidence>
<accession>A0A162BIC3</accession>
<evidence type="ECO:0000256" key="2">
    <source>
        <dbReference type="ARBA" id="ARBA00005384"/>
    </source>
</evidence>
<keyword evidence="3" id="KW-0808">Transferase</keyword>
<dbReference type="Gene3D" id="1.10.10.10">
    <property type="entry name" value="Winged helix-like DNA-binding domain superfamily/Winged helix DNA-binding domain"/>
    <property type="match status" value="1"/>
</dbReference>
<dbReference type="CDD" id="cd00609">
    <property type="entry name" value="AAT_like"/>
    <property type="match status" value="1"/>
</dbReference>
<dbReference type="InterPro" id="IPR036388">
    <property type="entry name" value="WH-like_DNA-bd_sf"/>
</dbReference>
<name>A0A162BIC3_9BACI</name>
<dbReference type="OrthoDB" id="9802328at2"/>
<dbReference type="GO" id="GO:0030170">
    <property type="term" value="F:pyridoxal phosphate binding"/>
    <property type="evidence" value="ECO:0007669"/>
    <property type="project" value="InterPro"/>
</dbReference>
<dbReference type="Proteomes" id="UP000076476">
    <property type="component" value="Unassembled WGS sequence"/>
</dbReference>
<dbReference type="InterPro" id="IPR051446">
    <property type="entry name" value="HTH_trans_reg/aminotransferase"/>
</dbReference>
<dbReference type="Gene3D" id="3.90.1150.10">
    <property type="entry name" value="Aspartate Aminotransferase, domain 1"/>
    <property type="match status" value="1"/>
</dbReference>
<comment type="caution">
    <text evidence="9">The sequence shown here is derived from an EMBL/GenBank/DDBJ whole genome shotgun (WGS) entry which is preliminary data.</text>
</comment>
<evidence type="ECO:0000313" key="9">
    <source>
        <dbReference type="EMBL" id="KZN96419.1"/>
    </source>
</evidence>
<protein>
    <submittedName>
        <fullName evidence="9">GntR family transcriptional regulator</fullName>
    </submittedName>
</protein>
<dbReference type="PANTHER" id="PTHR46577">
    <property type="entry name" value="HTH-TYPE TRANSCRIPTIONAL REGULATORY PROTEIN GABR"/>
    <property type="match status" value="1"/>
</dbReference>
<dbReference type="InterPro" id="IPR036390">
    <property type="entry name" value="WH_DNA-bd_sf"/>
</dbReference>
<evidence type="ECO:0000313" key="10">
    <source>
        <dbReference type="Proteomes" id="UP000076476"/>
    </source>
</evidence>
<dbReference type="SUPFAM" id="SSF46785">
    <property type="entry name" value="Winged helix' DNA-binding domain"/>
    <property type="match status" value="1"/>
</dbReference>
<reference evidence="9 10" key="1">
    <citation type="submission" date="2016-04" db="EMBL/GenBank/DDBJ databases">
        <title>Draft genome sequence of Aeribacillus pallidus 8m3 from petroleum reservoir.</title>
        <authorList>
            <person name="Poltaraus A.B."/>
            <person name="Nazina T.N."/>
            <person name="Tourova T.P."/>
            <person name="Malakho S.M."/>
            <person name="Korshunova A.V."/>
            <person name="Sokolova D.S."/>
        </authorList>
    </citation>
    <scope>NUCLEOTIDE SEQUENCE [LARGE SCALE GENOMIC DNA]</scope>
    <source>
        <strain evidence="9 10">8m3</strain>
    </source>
</reference>
<keyword evidence="4" id="KW-0663">Pyridoxal phosphate</keyword>
<keyword evidence="3" id="KW-0032">Aminotransferase</keyword>
<dbReference type="RefSeq" id="WP_063387890.1">
    <property type="nucleotide sequence ID" value="NZ_LWBR01000023.1"/>
</dbReference>
<dbReference type="InterPro" id="IPR015424">
    <property type="entry name" value="PyrdxlP-dep_Trfase"/>
</dbReference>
<organism evidence="9 10">
    <name type="scientific">Aeribacillus pallidus</name>
    <dbReference type="NCBI Taxonomy" id="33936"/>
    <lineage>
        <taxon>Bacteria</taxon>
        <taxon>Bacillati</taxon>
        <taxon>Bacillota</taxon>
        <taxon>Bacilli</taxon>
        <taxon>Bacillales</taxon>
        <taxon>Bacillaceae</taxon>
        <taxon>Aeribacillus</taxon>
    </lineage>
</organism>
<sequence>MQLSVNKKLGTPYYEQISRQIEERIQSGMLLHGERLPSLRSLANELNVSFLTVQKAYKLLELKGYIQIQQGKGVFVAAGKKKSYEKHSESFGWQHQMKMNGTRSQYLAYREKEIYDFSQAVVYPRLLPSHFLVQEMKKILEQHPLVLSTYGPIEGDEELRYEIANYLFNFHHLSVKHDKMIITSGAQQGIDLVAQTLLSPGDVVMVESPCYGAAIDVFVNKGFQVVSIGVDEEGLKVDELEDKLQVHQPKLLYVNPTFQNPTGTCMPEKSRKQLVELAEMYHFLILEDDSFSEVSFDNITVPKPIKFFDKNGHVIYLKGFSKTTAPGIRIAAVIVDGVLFDWLYGTKATMDIGSPLLPQKALLPILRTERMKNHMEKLKIALELRRNTVLDAFKNLEEVMIYKPKGGLNAWIKLPSVIQPIKLQEAARKNKISYLPGSACFLHEPKQHYIRISYSYLSEHDLQVGIEKLVDILQNMMANYKKEM</sequence>
<keyword evidence="7" id="KW-0804">Transcription</keyword>
<dbReference type="CDD" id="cd07377">
    <property type="entry name" value="WHTH_GntR"/>
    <property type="match status" value="1"/>
</dbReference>
<keyword evidence="6" id="KW-0238">DNA-binding</keyword>
<keyword evidence="5" id="KW-0805">Transcription regulation</keyword>
<dbReference type="InterPro" id="IPR004839">
    <property type="entry name" value="Aminotransferase_I/II_large"/>
</dbReference>
<evidence type="ECO:0000256" key="5">
    <source>
        <dbReference type="ARBA" id="ARBA00023015"/>
    </source>
</evidence>
<dbReference type="STRING" id="33936.AZI98_08675"/>
<dbReference type="InterPro" id="IPR000524">
    <property type="entry name" value="Tscrpt_reg_HTH_GntR"/>
</dbReference>
<dbReference type="PANTHER" id="PTHR46577:SF1">
    <property type="entry name" value="HTH-TYPE TRANSCRIPTIONAL REGULATORY PROTEIN GABR"/>
    <property type="match status" value="1"/>
</dbReference>
<dbReference type="AlphaFoldDB" id="A0A162BIC3"/>
<dbReference type="SMART" id="SM00345">
    <property type="entry name" value="HTH_GNTR"/>
    <property type="match status" value="1"/>
</dbReference>
<keyword evidence="10" id="KW-1185">Reference proteome</keyword>
<comment type="cofactor">
    <cofactor evidence="1">
        <name>pyridoxal 5'-phosphate</name>
        <dbReference type="ChEBI" id="CHEBI:597326"/>
    </cofactor>
</comment>